<reference evidence="1" key="2">
    <citation type="submission" date="2022-06" db="EMBL/GenBank/DDBJ databases">
        <title>Xiashengella guii gen. nov. sp. nov., a bacterium isolated form anaerobic digestion tank.</title>
        <authorList>
            <person name="Huang H."/>
        </authorList>
    </citation>
    <scope>NUCLEOTIDE SEQUENCE</scope>
    <source>
        <strain evidence="1">Ai-910</strain>
    </source>
</reference>
<dbReference type="AlphaFoldDB" id="A0A9J6ZT00"/>
<dbReference type="EMBL" id="CP098400">
    <property type="protein sequence ID" value="URW80789.1"/>
    <property type="molecule type" value="Genomic_DNA"/>
</dbReference>
<dbReference type="RefSeq" id="WP_250725209.1">
    <property type="nucleotide sequence ID" value="NZ_CP098400.1"/>
</dbReference>
<evidence type="ECO:0000313" key="1">
    <source>
        <dbReference type="EMBL" id="URW80789.1"/>
    </source>
</evidence>
<sequence length="424" mass="48362">MQNTHTLIIGAGISGLSVARMLTQKGIDNIVLERASKPGGLVKCDVVDGHLFHRVGGHVFNTKVQGVADWFWDQFVRDEEFLSARRKSGIFLRDQLLGYPIENYLYLLDEATIRKIFGELLNLEQQGKREPMSYPNFEAFLLGNFGPTLYELYFKPYNHKIWKTDLSRVDLPWLEGKLPMPNSREIIMSNILRKEEANMVHSSFYYPRNRGSQFIVDRLAEGLQLNTGVQVETLERFSDSWVVNGQWMAQQVVFTGDLRKLHAMLQGLDAGLLSGVEALKDLRSNGTSNLLCETDPTEHSWIYLPDGDLPAHRIIYTGNFSPTNHPVGSRPSCTVEFSGKTSLESMKATLKRLPGNMKVIDHNFEPNSYVIQYRGDRQRIAAVRDGLREENLHLAGRFAEWEYYNMDKAMERAMEVVADIQQKA</sequence>
<dbReference type="PANTHER" id="PTHR21197:SF0">
    <property type="entry name" value="UDP-GALACTOPYRANOSE MUTASE"/>
    <property type="match status" value="1"/>
</dbReference>
<dbReference type="SUPFAM" id="SSF51971">
    <property type="entry name" value="Nucleotide-binding domain"/>
    <property type="match status" value="1"/>
</dbReference>
<dbReference type="KEGG" id="alkq:M9189_05415"/>
<dbReference type="Proteomes" id="UP001056426">
    <property type="component" value="Chromosome"/>
</dbReference>
<dbReference type="Pfam" id="PF13450">
    <property type="entry name" value="NAD_binding_8"/>
    <property type="match status" value="1"/>
</dbReference>
<gene>
    <name evidence="1" type="ORF">M9189_05415</name>
</gene>
<keyword evidence="2" id="KW-1185">Reference proteome</keyword>
<reference evidence="1" key="1">
    <citation type="submission" date="2022-05" db="EMBL/GenBank/DDBJ databases">
        <authorList>
            <person name="Sun X."/>
        </authorList>
    </citation>
    <scope>NUCLEOTIDE SEQUENCE</scope>
    <source>
        <strain evidence="1">Ai-910</strain>
    </source>
</reference>
<evidence type="ECO:0000313" key="2">
    <source>
        <dbReference type="Proteomes" id="UP001056426"/>
    </source>
</evidence>
<name>A0A9J6ZT00_9BACT</name>
<protein>
    <submittedName>
        <fullName evidence="1">NAD(P)-binding protein</fullName>
    </submittedName>
</protein>
<dbReference type="GO" id="GO:0008767">
    <property type="term" value="F:UDP-galactopyranose mutase activity"/>
    <property type="evidence" value="ECO:0007669"/>
    <property type="project" value="TreeGrafter"/>
</dbReference>
<dbReference type="Gene3D" id="3.50.50.60">
    <property type="entry name" value="FAD/NAD(P)-binding domain"/>
    <property type="match status" value="1"/>
</dbReference>
<dbReference type="GO" id="GO:0050660">
    <property type="term" value="F:flavin adenine dinucleotide binding"/>
    <property type="evidence" value="ECO:0007669"/>
    <property type="project" value="TreeGrafter"/>
</dbReference>
<proteinExistence type="predicted"/>
<dbReference type="PANTHER" id="PTHR21197">
    <property type="entry name" value="UDP-GALACTOPYRANOSE MUTASE"/>
    <property type="match status" value="1"/>
</dbReference>
<organism evidence="1 2">
    <name type="scientific">Xiashengella succiniciproducens</name>
    <dbReference type="NCBI Taxonomy" id="2949635"/>
    <lineage>
        <taxon>Bacteria</taxon>
        <taxon>Pseudomonadati</taxon>
        <taxon>Bacteroidota</taxon>
        <taxon>Bacteroidia</taxon>
        <taxon>Marinilabiliales</taxon>
        <taxon>Marinilabiliaceae</taxon>
        <taxon>Xiashengella</taxon>
    </lineage>
</organism>
<dbReference type="InterPro" id="IPR036188">
    <property type="entry name" value="FAD/NAD-bd_sf"/>
</dbReference>
<dbReference type="GO" id="GO:0005829">
    <property type="term" value="C:cytosol"/>
    <property type="evidence" value="ECO:0007669"/>
    <property type="project" value="TreeGrafter"/>
</dbReference>
<accession>A0A9J6ZT00</accession>